<dbReference type="SUPFAM" id="SSF57938">
    <property type="entry name" value="DnaJ/Hsp40 cysteine-rich domain"/>
    <property type="match status" value="1"/>
</dbReference>
<organism evidence="1 2">
    <name type="scientific">Salisediminibacterium beveridgei</name>
    <dbReference type="NCBI Taxonomy" id="632773"/>
    <lineage>
        <taxon>Bacteria</taxon>
        <taxon>Bacillati</taxon>
        <taxon>Bacillota</taxon>
        <taxon>Bacilli</taxon>
        <taxon>Bacillales</taxon>
        <taxon>Bacillaceae</taxon>
        <taxon>Salisediminibacterium</taxon>
    </lineage>
</organism>
<keyword evidence="2" id="KW-1185">Reference proteome</keyword>
<evidence type="ECO:0008006" key="3">
    <source>
        <dbReference type="Google" id="ProtNLM"/>
    </source>
</evidence>
<proteinExistence type="predicted"/>
<dbReference type="AlphaFoldDB" id="A0A1D7QSR7"/>
<gene>
    <name evidence="1" type="ORF">BBEV_0648</name>
</gene>
<dbReference type="InterPro" id="IPR036410">
    <property type="entry name" value="HSP_DnaJ_Cys-rich_dom_sf"/>
</dbReference>
<accession>A0A1D7QSR7</accession>
<evidence type="ECO:0000313" key="2">
    <source>
        <dbReference type="Proteomes" id="UP000094463"/>
    </source>
</evidence>
<protein>
    <recommendedName>
        <fullName evidence="3">Chaperone protein DnaJ</fullName>
    </recommendedName>
</protein>
<evidence type="ECO:0000313" key="1">
    <source>
        <dbReference type="EMBL" id="AOM82039.1"/>
    </source>
</evidence>
<dbReference type="Proteomes" id="UP000094463">
    <property type="component" value="Chromosome"/>
</dbReference>
<dbReference type="RefSeq" id="WP_198155056.1">
    <property type="nucleotide sequence ID" value="NZ_CP012502.1"/>
</dbReference>
<sequence>MPMDDKALKQDECPYCEGRGYHQPPLTGTETCTVCHGSGEKNKVS</sequence>
<dbReference type="InterPro" id="IPR035272">
    <property type="entry name" value="DUF5351"/>
</dbReference>
<dbReference type="EMBL" id="CP012502">
    <property type="protein sequence ID" value="AOM82039.1"/>
    <property type="molecule type" value="Genomic_DNA"/>
</dbReference>
<dbReference type="Pfam" id="PF17302">
    <property type="entry name" value="DUF5351"/>
    <property type="match status" value="1"/>
</dbReference>
<reference evidence="1 2" key="1">
    <citation type="submission" date="2015-08" db="EMBL/GenBank/DDBJ databases">
        <title>The complete genome sequence of Bacillus beveridgei MLTeJB.</title>
        <authorList>
            <person name="Hanson T.E."/>
            <person name="Mesa C."/>
            <person name="Basesman S.M."/>
            <person name="Oremland R.S."/>
        </authorList>
    </citation>
    <scope>NUCLEOTIDE SEQUENCE [LARGE SCALE GENOMIC DNA]</scope>
    <source>
        <strain evidence="1 2">MLTeJB</strain>
    </source>
</reference>
<dbReference type="KEGG" id="bbev:BBEV_0648"/>
<dbReference type="Gene3D" id="6.20.20.10">
    <property type="match status" value="1"/>
</dbReference>
<name>A0A1D7QSR7_9BACI</name>
<dbReference type="STRING" id="632773.BBEV_0648"/>